<feature type="region of interest" description="Disordered" evidence="1">
    <location>
        <begin position="218"/>
        <end position="271"/>
    </location>
</feature>
<accession>A0A8D8BWY0</accession>
<feature type="compositionally biased region" description="Pro residues" evidence="1">
    <location>
        <begin position="59"/>
        <end position="73"/>
    </location>
</feature>
<sequence length="368" mass="37341">MAIPFLQPEDDDAARLQHAATQSGPPGTLGPVSPGPGSSGGPLLHPPPSPLVSGSIPIPGSPAPIGVPPPPPSGTSTAVQTPLLGPAGLMHGDQLVQLFYEALYRYSRGDTPSTPISQSPQSSSCSPFTTGYYNTPPGGQVFFPQTPSGVLPPRTPNAAGGRGGARIFFGQPTPSPSGSSSYSSSQHSANSPDASYTTTPASCSSAAPIFHQFPSSFSGVTADGGSTTSPAVPGQPTSWPDDGSESSESDSSQPSSSSEAAAPNGSSPTGCSSHCLGLGQLHQHRLHHHHQPLDVGGGPSGFIPPHLDFMAGREQLQEFAGKIPQRKKKAKAGGKSKKAGFLEQTLVWPTLAVTATLIALGCGLLAAR</sequence>
<feature type="compositionally biased region" description="Low complexity" evidence="1">
    <location>
        <begin position="23"/>
        <end position="36"/>
    </location>
</feature>
<proteinExistence type="predicted"/>
<feature type="region of interest" description="Disordered" evidence="1">
    <location>
        <begin position="155"/>
        <end position="201"/>
    </location>
</feature>
<protein>
    <submittedName>
        <fullName evidence="3">(northern house mosquito) hypothetical protein</fullName>
    </submittedName>
</protein>
<feature type="region of interest" description="Disordered" evidence="1">
    <location>
        <begin position="1"/>
        <end position="81"/>
    </location>
</feature>
<dbReference type="EMBL" id="HBUE01091779">
    <property type="protein sequence ID" value="CAG6481909.1"/>
    <property type="molecule type" value="Transcribed_RNA"/>
</dbReference>
<feature type="compositionally biased region" description="Polar residues" evidence="1">
    <location>
        <begin position="218"/>
        <end position="230"/>
    </location>
</feature>
<reference evidence="3" key="1">
    <citation type="submission" date="2021-05" db="EMBL/GenBank/DDBJ databases">
        <authorList>
            <person name="Alioto T."/>
            <person name="Alioto T."/>
            <person name="Gomez Garrido J."/>
        </authorList>
    </citation>
    <scope>NUCLEOTIDE SEQUENCE</scope>
</reference>
<keyword evidence="2" id="KW-0812">Transmembrane</keyword>
<keyword evidence="2" id="KW-1133">Transmembrane helix</keyword>
<name>A0A8D8BWY0_CULPI</name>
<evidence type="ECO:0000256" key="1">
    <source>
        <dbReference type="SAM" id="MobiDB-lite"/>
    </source>
</evidence>
<evidence type="ECO:0000313" key="3">
    <source>
        <dbReference type="EMBL" id="CAG6481909.1"/>
    </source>
</evidence>
<feature type="transmembrane region" description="Helical" evidence="2">
    <location>
        <begin position="346"/>
        <end position="367"/>
    </location>
</feature>
<dbReference type="AlphaFoldDB" id="A0A8D8BWY0"/>
<feature type="compositionally biased region" description="Low complexity" evidence="1">
    <location>
        <begin position="249"/>
        <end position="267"/>
    </location>
</feature>
<keyword evidence="2" id="KW-0472">Membrane</keyword>
<evidence type="ECO:0000256" key="2">
    <source>
        <dbReference type="SAM" id="Phobius"/>
    </source>
</evidence>
<feature type="compositionally biased region" description="Low complexity" evidence="1">
    <location>
        <begin position="176"/>
        <end position="192"/>
    </location>
</feature>
<organism evidence="3">
    <name type="scientific">Culex pipiens</name>
    <name type="common">House mosquito</name>
    <dbReference type="NCBI Taxonomy" id="7175"/>
    <lineage>
        <taxon>Eukaryota</taxon>
        <taxon>Metazoa</taxon>
        <taxon>Ecdysozoa</taxon>
        <taxon>Arthropoda</taxon>
        <taxon>Hexapoda</taxon>
        <taxon>Insecta</taxon>
        <taxon>Pterygota</taxon>
        <taxon>Neoptera</taxon>
        <taxon>Endopterygota</taxon>
        <taxon>Diptera</taxon>
        <taxon>Nematocera</taxon>
        <taxon>Culicoidea</taxon>
        <taxon>Culicidae</taxon>
        <taxon>Culicinae</taxon>
        <taxon>Culicini</taxon>
        <taxon>Culex</taxon>
        <taxon>Culex</taxon>
    </lineage>
</organism>